<dbReference type="EMBL" id="JANBPT010001990">
    <property type="protein sequence ID" value="KAJ1904203.1"/>
    <property type="molecule type" value="Genomic_DNA"/>
</dbReference>
<organism evidence="2 3">
    <name type="scientific">Tieghemiomyces parasiticus</name>
    <dbReference type="NCBI Taxonomy" id="78921"/>
    <lineage>
        <taxon>Eukaryota</taxon>
        <taxon>Fungi</taxon>
        <taxon>Fungi incertae sedis</taxon>
        <taxon>Zoopagomycota</taxon>
        <taxon>Kickxellomycotina</taxon>
        <taxon>Dimargaritomycetes</taxon>
        <taxon>Dimargaritales</taxon>
        <taxon>Dimargaritaceae</taxon>
        <taxon>Tieghemiomyces</taxon>
    </lineage>
</organism>
<feature type="region of interest" description="Disordered" evidence="1">
    <location>
        <begin position="41"/>
        <end position="77"/>
    </location>
</feature>
<gene>
    <name evidence="2" type="ORF">IWQ60_012479</name>
</gene>
<feature type="compositionally biased region" description="Basic and acidic residues" evidence="1">
    <location>
        <begin position="67"/>
        <end position="77"/>
    </location>
</feature>
<sequence>VPRITTTTWSRNPPGHTATTRGAMPTFGGSRCSWPPACPRPASPLRCSLRRRPWPPSSAANSSRTSSSDRRWIRQPA</sequence>
<dbReference type="AlphaFoldDB" id="A0A9W7ZLC4"/>
<proteinExistence type="predicted"/>
<evidence type="ECO:0000256" key="1">
    <source>
        <dbReference type="SAM" id="MobiDB-lite"/>
    </source>
</evidence>
<dbReference type="Proteomes" id="UP001150569">
    <property type="component" value="Unassembled WGS sequence"/>
</dbReference>
<feature type="non-terminal residue" evidence="2">
    <location>
        <position position="1"/>
    </location>
</feature>
<evidence type="ECO:0000313" key="3">
    <source>
        <dbReference type="Proteomes" id="UP001150569"/>
    </source>
</evidence>
<reference evidence="2" key="1">
    <citation type="submission" date="2022-07" db="EMBL/GenBank/DDBJ databases">
        <title>Phylogenomic reconstructions and comparative analyses of Kickxellomycotina fungi.</title>
        <authorList>
            <person name="Reynolds N.K."/>
            <person name="Stajich J.E."/>
            <person name="Barry K."/>
            <person name="Grigoriev I.V."/>
            <person name="Crous P."/>
            <person name="Smith M.E."/>
        </authorList>
    </citation>
    <scope>NUCLEOTIDE SEQUENCE</scope>
    <source>
        <strain evidence="2">RSA 861</strain>
    </source>
</reference>
<feature type="non-terminal residue" evidence="2">
    <location>
        <position position="77"/>
    </location>
</feature>
<keyword evidence="3" id="KW-1185">Reference proteome</keyword>
<feature type="compositionally biased region" description="Polar residues" evidence="1">
    <location>
        <begin position="1"/>
        <end position="11"/>
    </location>
</feature>
<feature type="compositionally biased region" description="Low complexity" evidence="1">
    <location>
        <begin position="57"/>
        <end position="66"/>
    </location>
</feature>
<name>A0A9W7ZLC4_9FUNG</name>
<comment type="caution">
    <text evidence="2">The sequence shown here is derived from an EMBL/GenBank/DDBJ whole genome shotgun (WGS) entry which is preliminary data.</text>
</comment>
<protein>
    <submittedName>
        <fullName evidence="2">Uncharacterized protein</fullName>
    </submittedName>
</protein>
<accession>A0A9W7ZLC4</accession>
<evidence type="ECO:0000313" key="2">
    <source>
        <dbReference type="EMBL" id="KAJ1904203.1"/>
    </source>
</evidence>
<feature type="region of interest" description="Disordered" evidence="1">
    <location>
        <begin position="1"/>
        <end position="28"/>
    </location>
</feature>